<dbReference type="GO" id="GO:0070095">
    <property type="term" value="F:fructose-6-phosphate binding"/>
    <property type="evidence" value="ECO:0007669"/>
    <property type="project" value="TreeGrafter"/>
</dbReference>
<feature type="binding site" evidence="15">
    <location>
        <position position="105"/>
    </location>
    <ligand>
        <name>Mg(2+)</name>
        <dbReference type="ChEBI" id="CHEBI:18420"/>
        <note>catalytic</note>
    </ligand>
</feature>
<dbReference type="GO" id="GO:0006002">
    <property type="term" value="P:fructose 6-phosphate metabolic process"/>
    <property type="evidence" value="ECO:0007669"/>
    <property type="project" value="UniProtKB-UniRule"/>
</dbReference>
<dbReference type="EMBL" id="LROS01000018">
    <property type="protein sequence ID" value="OBR93730.1"/>
    <property type="molecule type" value="Genomic_DNA"/>
</dbReference>
<feature type="binding site" description="in other chain" evidence="15">
    <location>
        <begin position="127"/>
        <end position="129"/>
    </location>
    <ligand>
        <name>substrate</name>
        <note>ligand shared between dimeric partners</note>
    </ligand>
</feature>
<evidence type="ECO:0000256" key="14">
    <source>
        <dbReference type="ARBA" id="ARBA00048070"/>
    </source>
</evidence>
<dbReference type="PATRIC" id="fig|1353534.3.peg.1908"/>
<dbReference type="HAMAP" id="MF_00339">
    <property type="entry name" value="Phosphofructokinase_I_B1"/>
    <property type="match status" value="1"/>
</dbReference>
<dbReference type="AlphaFoldDB" id="A0A1A6AUM9"/>
<dbReference type="GO" id="GO:0042802">
    <property type="term" value="F:identical protein binding"/>
    <property type="evidence" value="ECO:0007669"/>
    <property type="project" value="TreeGrafter"/>
</dbReference>
<comment type="caution">
    <text evidence="17">The sequence shown here is derived from an EMBL/GenBank/DDBJ whole genome shotgun (WGS) entry which is preliminary data.</text>
</comment>
<dbReference type="FunFam" id="3.40.50.450:FF:000001">
    <property type="entry name" value="ATP-dependent 6-phosphofructokinase"/>
    <property type="match status" value="1"/>
</dbReference>
<keyword evidence="11 15" id="KW-0067">ATP-binding</keyword>
<evidence type="ECO:0000313" key="18">
    <source>
        <dbReference type="Proteomes" id="UP000093954"/>
    </source>
</evidence>
<dbReference type="GO" id="GO:0061621">
    <property type="term" value="P:canonical glycolysis"/>
    <property type="evidence" value="ECO:0007669"/>
    <property type="project" value="TreeGrafter"/>
</dbReference>
<feature type="binding site" description="in other chain" evidence="15">
    <location>
        <position position="156"/>
    </location>
    <ligand>
        <name>ADP</name>
        <dbReference type="ChEBI" id="CHEBI:456216"/>
        <note>allosteric activator; ligand shared between dimeric partners</note>
    </ligand>
</feature>
<evidence type="ECO:0000313" key="17">
    <source>
        <dbReference type="EMBL" id="OBR93730.1"/>
    </source>
</evidence>
<comment type="caution">
    <text evidence="15">Lacks conserved residue(s) required for the propagation of feature annotation.</text>
</comment>
<keyword evidence="18" id="KW-1185">Reference proteome</keyword>
<keyword evidence="9 15" id="KW-0547">Nucleotide-binding</keyword>
<feature type="binding site" description="in other chain" evidence="15">
    <location>
        <begin position="187"/>
        <end position="189"/>
    </location>
    <ligand>
        <name>ADP</name>
        <dbReference type="ChEBI" id="CHEBI:456216"/>
        <note>allosteric activator; ligand shared between dimeric partners</note>
    </ligand>
</feature>
<reference evidence="17 18" key="1">
    <citation type="journal article" date="2012" name="Front. Microbiol.">
        <title>Draft Genome Sequence of the Virulent Strain 01-B526 of the Fish Pathogen Aeromonas salmonicida.</title>
        <authorList>
            <person name="Charette S.J."/>
            <person name="Brochu F."/>
            <person name="Boyle B."/>
            <person name="Filion G."/>
            <person name="Tanaka K.H."/>
            <person name="Derome N."/>
        </authorList>
    </citation>
    <scope>NUCLEOTIDE SEQUENCE [LARGE SCALE GENOMIC DNA]</scope>
    <source>
        <strain evidence="17 18">P11</strain>
    </source>
</reference>
<dbReference type="InterPro" id="IPR012828">
    <property type="entry name" value="PFKA_ATP_prok"/>
</dbReference>
<dbReference type="GO" id="GO:0003872">
    <property type="term" value="F:6-phosphofructokinase activity"/>
    <property type="evidence" value="ECO:0007669"/>
    <property type="project" value="UniProtKB-UniRule"/>
</dbReference>
<feature type="binding site" description="in other chain" evidence="15">
    <location>
        <begin position="171"/>
        <end position="173"/>
    </location>
    <ligand>
        <name>substrate</name>
        <note>ligand shared between dimeric partners</note>
    </ligand>
</feature>
<evidence type="ECO:0000259" key="16">
    <source>
        <dbReference type="Pfam" id="PF00365"/>
    </source>
</evidence>
<dbReference type="Gene3D" id="3.40.50.460">
    <property type="entry name" value="Phosphofructokinase domain"/>
    <property type="match status" value="1"/>
</dbReference>
<feature type="binding site" description="in other chain" evidence="15">
    <location>
        <position position="224"/>
    </location>
    <ligand>
        <name>substrate</name>
        <note>ligand shared between dimeric partners</note>
    </ligand>
</feature>
<dbReference type="Pfam" id="PF00365">
    <property type="entry name" value="PFK"/>
    <property type="match status" value="1"/>
</dbReference>
<comment type="cofactor">
    <cofactor evidence="1 15">
        <name>Mg(2+)</name>
        <dbReference type="ChEBI" id="CHEBI:18420"/>
    </cofactor>
</comment>
<feature type="binding site" evidence="15">
    <location>
        <begin position="74"/>
        <end position="75"/>
    </location>
    <ligand>
        <name>ATP</name>
        <dbReference type="ChEBI" id="CHEBI:30616"/>
    </ligand>
</feature>
<evidence type="ECO:0000256" key="4">
    <source>
        <dbReference type="ARBA" id="ARBA00004679"/>
    </source>
</evidence>
<evidence type="ECO:0000256" key="10">
    <source>
        <dbReference type="ARBA" id="ARBA00022777"/>
    </source>
</evidence>
<dbReference type="PIRSF" id="PIRSF000532">
    <property type="entry name" value="ATP_PFK_prok"/>
    <property type="match status" value="1"/>
</dbReference>
<feature type="binding site" evidence="15">
    <location>
        <position position="245"/>
    </location>
    <ligand>
        <name>substrate</name>
        <note>ligand shared between dimeric partners</note>
    </ligand>
</feature>
<keyword evidence="8 15" id="KW-0479">Metal-binding</keyword>
<dbReference type="GO" id="GO:0005945">
    <property type="term" value="C:6-phosphofructokinase complex"/>
    <property type="evidence" value="ECO:0007669"/>
    <property type="project" value="TreeGrafter"/>
</dbReference>
<dbReference type="PANTHER" id="PTHR13697:SF4">
    <property type="entry name" value="ATP-DEPENDENT 6-PHOSPHOFRUCTOKINASE"/>
    <property type="match status" value="1"/>
</dbReference>
<evidence type="ECO:0000256" key="2">
    <source>
        <dbReference type="ARBA" id="ARBA00002659"/>
    </source>
</evidence>
<dbReference type="GO" id="GO:0005524">
    <property type="term" value="F:ATP binding"/>
    <property type="evidence" value="ECO:0007669"/>
    <property type="project" value="UniProtKB-UniRule"/>
</dbReference>
<dbReference type="FunFam" id="3.40.50.460:FF:000002">
    <property type="entry name" value="ATP-dependent 6-phosphofructokinase"/>
    <property type="match status" value="1"/>
</dbReference>
<dbReference type="InterPro" id="IPR022953">
    <property type="entry name" value="ATP_PFK"/>
</dbReference>
<evidence type="ECO:0000256" key="7">
    <source>
        <dbReference type="ARBA" id="ARBA00022679"/>
    </source>
</evidence>
<comment type="subunit">
    <text evidence="15">Homotetramer.</text>
</comment>
<feature type="binding site" evidence="15">
    <location>
        <begin position="23"/>
        <end position="27"/>
    </location>
    <ligand>
        <name>ADP</name>
        <dbReference type="ChEBI" id="CHEBI:456216"/>
        <note>allosteric activator; ligand shared between dimeric partners</note>
    </ligand>
</feature>
<dbReference type="UniPathway" id="UPA00109">
    <property type="reaction ID" value="UER00182"/>
</dbReference>
<keyword evidence="13 15" id="KW-0324">Glycolysis</keyword>
<comment type="similarity">
    <text evidence="15">Belongs to the phosphofructokinase type A (PFKA) family. ATP-dependent PFK group I subfamily. Prokaryotic clade 'B1' sub-subfamily.</text>
</comment>
<dbReference type="EC" id="2.7.1.11" evidence="15"/>
<evidence type="ECO:0000256" key="12">
    <source>
        <dbReference type="ARBA" id="ARBA00022842"/>
    </source>
</evidence>
<proteinExistence type="inferred from homology"/>
<evidence type="ECO:0000256" key="9">
    <source>
        <dbReference type="ARBA" id="ARBA00022741"/>
    </source>
</evidence>
<dbReference type="Gene3D" id="3.40.50.450">
    <property type="match status" value="1"/>
</dbReference>
<evidence type="ECO:0000256" key="8">
    <source>
        <dbReference type="ARBA" id="ARBA00022723"/>
    </source>
</evidence>
<gene>
    <name evidence="17" type="primary">pfkA_1</name>
    <name evidence="15" type="synonym">pfkA</name>
    <name evidence="17" type="ORF">CLRAG_18670</name>
</gene>
<evidence type="ECO:0000256" key="6">
    <source>
        <dbReference type="ARBA" id="ARBA00022533"/>
    </source>
</evidence>
<name>A0A1A6AUM9_9CLOT</name>
<keyword evidence="12 15" id="KW-0460">Magnesium</keyword>
<dbReference type="InterPro" id="IPR035966">
    <property type="entry name" value="PKF_sf"/>
</dbReference>
<keyword evidence="7 15" id="KW-0808">Transferase</keyword>
<feature type="binding site" description="in other chain" evidence="15">
    <location>
        <begin position="251"/>
        <end position="254"/>
    </location>
    <ligand>
        <name>substrate</name>
        <note>ligand shared between dimeric partners</note>
    </ligand>
</feature>
<feature type="binding site" evidence="15">
    <location>
        <begin position="104"/>
        <end position="107"/>
    </location>
    <ligand>
        <name>ATP</name>
        <dbReference type="ChEBI" id="CHEBI:30616"/>
    </ligand>
</feature>
<sequence length="319" mass="34710">MRMKRLGVLTSGGDSPGMNAAIRAVVKSANHYGIEVLGIKHGYTGLIKGEVIPLGDHEVDRIAENGGTILKTARCPEFMEEQGRQMAVETIKKLGVEGLVVIGGDGSFNGAEKLSELGVNVVGLPGTIDNDLAYTEYSIGFDTTLNTVMDCIGKIKDTDSSHEKTTIVEVMGRYCGDLALYSALAGGGEIISTPERKLDLDTICSKLQDNINKGKLDNIIIITERMYDIEKLGKCIQEKLNITIRSTVLGYIQRGGEPSVFDRILASKMGVRAVELLILGERCRAVGIRNNKIIDVDFRKVNCVDSGKDKEYDLLNQLL</sequence>
<dbReference type="Proteomes" id="UP000093954">
    <property type="component" value="Unassembled WGS sequence"/>
</dbReference>
<accession>A0A1A6AUM9</accession>
<feature type="active site" description="Proton acceptor" evidence="15">
    <location>
        <position position="129"/>
    </location>
</feature>
<evidence type="ECO:0000256" key="13">
    <source>
        <dbReference type="ARBA" id="ARBA00023152"/>
    </source>
</evidence>
<dbReference type="GO" id="GO:0030388">
    <property type="term" value="P:fructose 1,6-bisphosphate metabolic process"/>
    <property type="evidence" value="ECO:0007669"/>
    <property type="project" value="TreeGrafter"/>
</dbReference>
<dbReference type="NCBIfam" id="NF002872">
    <property type="entry name" value="PRK03202.1"/>
    <property type="match status" value="1"/>
</dbReference>
<dbReference type="PRINTS" id="PR00476">
    <property type="entry name" value="PHFRCTKINASE"/>
</dbReference>
<dbReference type="GO" id="GO:0046872">
    <property type="term" value="F:metal ion binding"/>
    <property type="evidence" value="ECO:0007669"/>
    <property type="project" value="UniProtKB-KW"/>
</dbReference>
<feature type="binding site" description="in other chain" evidence="15">
    <location>
        <begin position="215"/>
        <end position="217"/>
    </location>
    <ligand>
        <name>ADP</name>
        <dbReference type="ChEBI" id="CHEBI:456216"/>
        <note>allosteric activator; ligand shared between dimeric partners</note>
    </ligand>
</feature>
<dbReference type="GO" id="GO:0016208">
    <property type="term" value="F:AMP binding"/>
    <property type="evidence" value="ECO:0007669"/>
    <property type="project" value="TreeGrafter"/>
</dbReference>
<comment type="function">
    <text evidence="2 15">Catalyzes the phosphorylation of D-fructose 6-phosphate to fructose 1,6-bisphosphate by ATP, the first committing step of glycolysis.</text>
</comment>
<organism evidence="17 18">
    <name type="scientific">Clostridium ragsdalei P11</name>
    <dbReference type="NCBI Taxonomy" id="1353534"/>
    <lineage>
        <taxon>Bacteria</taxon>
        <taxon>Bacillati</taxon>
        <taxon>Bacillota</taxon>
        <taxon>Clostridia</taxon>
        <taxon>Eubacteriales</taxon>
        <taxon>Clostridiaceae</taxon>
        <taxon>Clostridium</taxon>
    </lineage>
</organism>
<dbReference type="InterPro" id="IPR000023">
    <property type="entry name" value="Phosphofructokinase_dom"/>
</dbReference>
<feature type="binding site" evidence="15">
    <location>
        <position position="13"/>
    </location>
    <ligand>
        <name>ATP</name>
        <dbReference type="ChEBI" id="CHEBI:30616"/>
    </ligand>
</feature>
<evidence type="ECO:0000256" key="11">
    <source>
        <dbReference type="ARBA" id="ARBA00022840"/>
    </source>
</evidence>
<dbReference type="PANTHER" id="PTHR13697">
    <property type="entry name" value="PHOSPHOFRUCTOKINASE"/>
    <property type="match status" value="1"/>
</dbReference>
<feature type="domain" description="Phosphofructokinase" evidence="16">
    <location>
        <begin position="5"/>
        <end position="277"/>
    </location>
</feature>
<dbReference type="SUPFAM" id="SSF53784">
    <property type="entry name" value="Phosphofructokinase"/>
    <property type="match status" value="1"/>
</dbReference>
<comment type="catalytic activity">
    <reaction evidence="14 15">
        <text>beta-D-fructose 6-phosphate + ATP = beta-D-fructose 1,6-bisphosphate + ADP + H(+)</text>
        <dbReference type="Rhea" id="RHEA:16109"/>
        <dbReference type="ChEBI" id="CHEBI:15378"/>
        <dbReference type="ChEBI" id="CHEBI:30616"/>
        <dbReference type="ChEBI" id="CHEBI:32966"/>
        <dbReference type="ChEBI" id="CHEBI:57634"/>
        <dbReference type="ChEBI" id="CHEBI:456216"/>
        <dbReference type="EC" id="2.7.1.11"/>
    </reaction>
</comment>
<feature type="binding site" description="in other chain" evidence="15">
    <location>
        <position position="213"/>
    </location>
    <ligand>
        <name>ADP</name>
        <dbReference type="ChEBI" id="CHEBI:456216"/>
        <note>allosteric activator; ligand shared between dimeric partners</note>
    </ligand>
</feature>
<protein>
    <recommendedName>
        <fullName evidence="15">ATP-dependent 6-phosphofructokinase</fullName>
        <shortName evidence="15">ATP-PFK</shortName>
        <shortName evidence="15">Phosphofructokinase</shortName>
        <ecNumber evidence="15">2.7.1.11</ecNumber>
    </recommendedName>
    <alternativeName>
        <fullName evidence="15">Phosphohexokinase</fullName>
    </alternativeName>
</protein>
<keyword evidence="10 15" id="KW-0418">Kinase</keyword>
<comment type="activity regulation">
    <text evidence="15">Allosterically activated by ADP and other diphosphonucleosides, and allosterically inhibited by phosphoenolpyruvate.</text>
</comment>
<comment type="subcellular location">
    <subcellularLocation>
        <location evidence="3 15">Cytoplasm</location>
    </subcellularLocation>
</comment>
<dbReference type="InterPro" id="IPR012003">
    <property type="entry name" value="ATP_PFK_prok-type"/>
</dbReference>
<dbReference type="NCBIfam" id="TIGR02482">
    <property type="entry name" value="PFKA_ATP"/>
    <property type="match status" value="1"/>
</dbReference>
<evidence type="ECO:0000256" key="3">
    <source>
        <dbReference type="ARBA" id="ARBA00004496"/>
    </source>
</evidence>
<dbReference type="GO" id="GO:0048029">
    <property type="term" value="F:monosaccharide binding"/>
    <property type="evidence" value="ECO:0007669"/>
    <property type="project" value="TreeGrafter"/>
</dbReference>
<evidence type="ECO:0000256" key="5">
    <source>
        <dbReference type="ARBA" id="ARBA00022490"/>
    </source>
</evidence>
<comment type="pathway">
    <text evidence="4 15">Carbohydrate degradation; glycolysis; D-glyceraldehyde 3-phosphate and glycerone phosphate from D-glucose: step 3/4.</text>
</comment>
<evidence type="ECO:0000256" key="15">
    <source>
        <dbReference type="HAMAP-Rule" id="MF_00339"/>
    </source>
</evidence>
<evidence type="ECO:0000256" key="1">
    <source>
        <dbReference type="ARBA" id="ARBA00001946"/>
    </source>
</evidence>
<keyword evidence="5 15" id="KW-0963">Cytoplasm</keyword>
<keyword evidence="6 15" id="KW-0021">Allosteric enzyme</keyword>